<reference evidence="6" key="1">
    <citation type="submission" date="2019-12" db="EMBL/GenBank/DDBJ databases">
        <title>Genome sequencing and annotation of Brassica cretica.</title>
        <authorList>
            <person name="Studholme D.J."/>
            <person name="Sarris P.F."/>
        </authorList>
    </citation>
    <scope>NUCLEOTIDE SEQUENCE</scope>
    <source>
        <strain evidence="6">PFS-102/07</strain>
        <tissue evidence="6">Leaf</tissue>
    </source>
</reference>
<dbReference type="AlphaFoldDB" id="A0A8S9L5W3"/>
<feature type="domain" description="POP1 C-terminal" evidence="5">
    <location>
        <begin position="127"/>
        <end position="210"/>
    </location>
</feature>
<evidence type="ECO:0000313" key="6">
    <source>
        <dbReference type="EMBL" id="KAF2601317.1"/>
    </source>
</evidence>
<keyword evidence="2" id="KW-0963">Cytoplasm</keyword>
<comment type="caution">
    <text evidence="6">The sequence shown here is derived from an EMBL/GenBank/DDBJ whole genome shotgun (WGS) entry which is preliminary data.</text>
</comment>
<dbReference type="GO" id="GO:0030041">
    <property type="term" value="P:actin filament polymerization"/>
    <property type="evidence" value="ECO:0007669"/>
    <property type="project" value="InterPro"/>
</dbReference>
<evidence type="ECO:0000256" key="3">
    <source>
        <dbReference type="ARBA" id="ARBA00023203"/>
    </source>
</evidence>
<dbReference type="GO" id="GO:0034314">
    <property type="term" value="P:Arp2/3 complex-mediated actin nucleation"/>
    <property type="evidence" value="ECO:0007669"/>
    <property type="project" value="InterPro"/>
</dbReference>
<dbReference type="GO" id="GO:0001682">
    <property type="term" value="P:tRNA 5'-leader removal"/>
    <property type="evidence" value="ECO:0007669"/>
    <property type="project" value="InterPro"/>
</dbReference>
<name>A0A8S9L5W3_BRACR</name>
<keyword evidence="4" id="KW-0206">Cytoskeleton</keyword>
<accession>A0A8S9L5W3</accession>
<dbReference type="Gene3D" id="3.30.1460.20">
    <property type="match status" value="1"/>
</dbReference>
<dbReference type="GO" id="GO:0005885">
    <property type="term" value="C:Arp2/3 protein complex"/>
    <property type="evidence" value="ECO:0007669"/>
    <property type="project" value="InterPro"/>
</dbReference>
<organism evidence="6">
    <name type="scientific">Brassica cretica</name>
    <name type="common">Mustard</name>
    <dbReference type="NCBI Taxonomy" id="69181"/>
    <lineage>
        <taxon>Eukaryota</taxon>
        <taxon>Viridiplantae</taxon>
        <taxon>Streptophyta</taxon>
        <taxon>Embryophyta</taxon>
        <taxon>Tracheophyta</taxon>
        <taxon>Spermatophyta</taxon>
        <taxon>Magnoliopsida</taxon>
        <taxon>eudicotyledons</taxon>
        <taxon>Gunneridae</taxon>
        <taxon>Pentapetalae</taxon>
        <taxon>rosids</taxon>
        <taxon>malvids</taxon>
        <taxon>Brassicales</taxon>
        <taxon>Brassicaceae</taxon>
        <taxon>Brassiceae</taxon>
        <taxon>Brassica</taxon>
    </lineage>
</organism>
<proteinExistence type="predicted"/>
<dbReference type="GO" id="GO:0003779">
    <property type="term" value="F:actin binding"/>
    <property type="evidence" value="ECO:0007669"/>
    <property type="project" value="UniProtKB-KW"/>
</dbReference>
<dbReference type="GO" id="GO:0000172">
    <property type="term" value="C:ribonuclease MRP complex"/>
    <property type="evidence" value="ECO:0007669"/>
    <property type="project" value="InterPro"/>
</dbReference>
<sequence>MANPLRLYLACIRNTLEAAMCLQNFPCQEVERHNKPEVELKTSPELLLNPVLICRNEAEKCLIETSINSLRISLKEGSFEEGAVVCAPSLADVSLLKSGCSEGEEGRVTIPQSSVSSYFLEQPSGTWELNVPENPHTKQSHRWPIGFVTTGFVRGSKKPTAEALCDAVLLGRLREEQWRGKDVKRRKKEIYVLVRNLRSCAYRLALATIVLEQQDASGDAHCF</sequence>
<dbReference type="Pfam" id="PF05856">
    <property type="entry name" value="ARPC4"/>
    <property type="match status" value="1"/>
</dbReference>
<dbReference type="SUPFAM" id="SSF69645">
    <property type="entry name" value="Arp2/3 complex subunits"/>
    <property type="match status" value="1"/>
</dbReference>
<dbReference type="Pfam" id="PF22770">
    <property type="entry name" value="POP1_C"/>
    <property type="match status" value="1"/>
</dbReference>
<protein>
    <recommendedName>
        <fullName evidence="5">POP1 C-terminal domain-containing protein</fullName>
    </recommendedName>
</protein>
<dbReference type="GO" id="GO:0005655">
    <property type="term" value="C:nucleolar ribonuclease P complex"/>
    <property type="evidence" value="ECO:0007669"/>
    <property type="project" value="InterPro"/>
</dbReference>
<dbReference type="InterPro" id="IPR039182">
    <property type="entry name" value="Pop1"/>
</dbReference>
<dbReference type="InterPro" id="IPR055079">
    <property type="entry name" value="POP1_C"/>
</dbReference>
<evidence type="ECO:0000256" key="2">
    <source>
        <dbReference type="ARBA" id="ARBA00022490"/>
    </source>
</evidence>
<keyword evidence="3" id="KW-0009">Actin-binding</keyword>
<gene>
    <name evidence="6" type="ORF">F2Q70_00027040</name>
</gene>
<dbReference type="InterPro" id="IPR008384">
    <property type="entry name" value="ARPC4"/>
</dbReference>
<dbReference type="InterPro" id="IPR034666">
    <property type="entry name" value="ARPC2/4"/>
</dbReference>
<dbReference type="PANTHER" id="PTHR22731">
    <property type="entry name" value="RIBONUCLEASES P/MRP PROTEIN SUBUNIT POP1"/>
    <property type="match status" value="1"/>
</dbReference>
<evidence type="ECO:0000259" key="5">
    <source>
        <dbReference type="Pfam" id="PF22770"/>
    </source>
</evidence>
<dbReference type="PANTHER" id="PTHR22731:SF3">
    <property type="entry name" value="RIBONUCLEASES P_MRP PROTEIN SUBUNIT POP1"/>
    <property type="match status" value="1"/>
</dbReference>
<evidence type="ECO:0000256" key="4">
    <source>
        <dbReference type="ARBA" id="ARBA00023212"/>
    </source>
</evidence>
<dbReference type="EMBL" id="QGKY02000094">
    <property type="protein sequence ID" value="KAF2601317.1"/>
    <property type="molecule type" value="Genomic_DNA"/>
</dbReference>
<evidence type="ECO:0000256" key="1">
    <source>
        <dbReference type="ARBA" id="ARBA00004245"/>
    </source>
</evidence>
<comment type="subcellular location">
    <subcellularLocation>
        <location evidence="1">Cytoplasm</location>
        <location evidence="1">Cytoskeleton</location>
    </subcellularLocation>
</comment>